<dbReference type="NCBIfam" id="NF008758">
    <property type="entry name" value="PRK11789.1"/>
    <property type="match status" value="1"/>
</dbReference>
<dbReference type="GO" id="GO:0009254">
    <property type="term" value="P:peptidoglycan turnover"/>
    <property type="evidence" value="ECO:0007669"/>
    <property type="project" value="TreeGrafter"/>
</dbReference>
<evidence type="ECO:0000313" key="4">
    <source>
        <dbReference type="Proteomes" id="UP000683428"/>
    </source>
</evidence>
<keyword evidence="4" id="KW-1185">Reference proteome</keyword>
<dbReference type="SMART" id="SM00644">
    <property type="entry name" value="Ami_2"/>
    <property type="match status" value="1"/>
</dbReference>
<accession>A0A975SL11</accession>
<dbReference type="EC" id="3.5.1.28" evidence="3"/>
<dbReference type="Proteomes" id="UP000683428">
    <property type="component" value="Chromosome"/>
</dbReference>
<protein>
    <submittedName>
        <fullName evidence="3">1,6-anhydro-N-acetylmuramyl-L-alanine amidase AmpD</fullName>
        <ecNumber evidence="3">3.5.1.28</ecNumber>
    </submittedName>
</protein>
<dbReference type="CDD" id="cd06583">
    <property type="entry name" value="PGRP"/>
    <property type="match status" value="1"/>
</dbReference>
<dbReference type="Pfam" id="PF01510">
    <property type="entry name" value="Amidase_2"/>
    <property type="match status" value="1"/>
</dbReference>
<dbReference type="KEGG" id="aiq:Azoinq_10500"/>
<feature type="domain" description="N-acetylmuramoyl-L-alanine amidase" evidence="2">
    <location>
        <begin position="29"/>
        <end position="179"/>
    </location>
</feature>
<dbReference type="PANTHER" id="PTHR30417:SF4">
    <property type="entry name" value="1,6-ANHYDRO-N-ACETYLMURAMYL-L-ALANINE AMIDASE AMPD"/>
    <property type="match status" value="1"/>
</dbReference>
<proteinExistence type="inferred from homology"/>
<dbReference type="GO" id="GO:0009253">
    <property type="term" value="P:peptidoglycan catabolic process"/>
    <property type="evidence" value="ECO:0007669"/>
    <property type="project" value="InterPro"/>
</dbReference>
<comment type="similarity">
    <text evidence="1">Belongs to the N-acetylmuramoyl-L-alanine amidase 2 family.</text>
</comment>
<dbReference type="EMBL" id="CP064782">
    <property type="protein sequence ID" value="QWT48291.1"/>
    <property type="molecule type" value="Genomic_DNA"/>
</dbReference>
<organism evidence="3 4">
    <name type="scientific">Azospira inquinata</name>
    <dbReference type="NCBI Taxonomy" id="2785627"/>
    <lineage>
        <taxon>Bacteria</taxon>
        <taxon>Pseudomonadati</taxon>
        <taxon>Pseudomonadota</taxon>
        <taxon>Betaproteobacteria</taxon>
        <taxon>Rhodocyclales</taxon>
        <taxon>Rhodocyclaceae</taxon>
        <taxon>Azospira</taxon>
    </lineage>
</organism>
<gene>
    <name evidence="3" type="primary">ampD</name>
    <name evidence="3" type="ORF">Azoinq_10500</name>
</gene>
<dbReference type="InterPro" id="IPR002502">
    <property type="entry name" value="Amidase_domain"/>
</dbReference>
<sequence>MDKSQAPREAPDWQWDGAGWLEGVRHTPSPNFDLRPEGGRVHLAVVHSISLPPGEFGGPWVTDFFTNRLDPAAHPYFAQIHGMEVSSHFFVQRDGQVVQFVSCDARAWHAGKSEWQGVSRCNDFSVGIELEGYDSDRQGFTPAQYGSLNRLLGALARRYPLTGVAGHSHIAPGRKNDPGPCFDWTRVYEAFPDLIYPEVLFTEKILAPR</sequence>
<dbReference type="RefSeq" id="WP_216129309.1">
    <property type="nucleotide sequence ID" value="NZ_CP064782.1"/>
</dbReference>
<dbReference type="PANTHER" id="PTHR30417">
    <property type="entry name" value="N-ACETYLMURAMOYL-L-ALANINE AMIDASE AMID"/>
    <property type="match status" value="1"/>
</dbReference>
<dbReference type="AlphaFoldDB" id="A0A975SL11"/>
<evidence type="ECO:0000313" key="3">
    <source>
        <dbReference type="EMBL" id="QWT48291.1"/>
    </source>
</evidence>
<evidence type="ECO:0000256" key="1">
    <source>
        <dbReference type="ARBA" id="ARBA00007553"/>
    </source>
</evidence>
<dbReference type="InterPro" id="IPR051206">
    <property type="entry name" value="NAMLAA_amidase_2"/>
</dbReference>
<dbReference type="GO" id="GO:0008745">
    <property type="term" value="F:N-acetylmuramoyl-L-alanine amidase activity"/>
    <property type="evidence" value="ECO:0007669"/>
    <property type="project" value="UniProtKB-EC"/>
</dbReference>
<keyword evidence="3" id="KW-0378">Hydrolase</keyword>
<reference evidence="3" key="1">
    <citation type="submission" date="2020-11" db="EMBL/GenBank/DDBJ databases">
        <title>Azospira inquinata sp. nov.</title>
        <authorList>
            <person name="Moe W.M."/>
            <person name="Mikes M.C."/>
        </authorList>
    </citation>
    <scope>NUCLEOTIDE SEQUENCE</scope>
    <source>
        <strain evidence="3">Azo-3</strain>
    </source>
</reference>
<name>A0A975SL11_9RHOO</name>
<evidence type="ECO:0000259" key="2">
    <source>
        <dbReference type="SMART" id="SM00644"/>
    </source>
</evidence>